<proteinExistence type="predicted"/>
<evidence type="ECO:0000313" key="3">
    <source>
        <dbReference type="Proteomes" id="UP000658613"/>
    </source>
</evidence>
<feature type="transmembrane region" description="Helical" evidence="1">
    <location>
        <begin position="35"/>
        <end position="59"/>
    </location>
</feature>
<gene>
    <name evidence="2" type="ORF">IW254_001954</name>
</gene>
<dbReference type="RefSeq" id="WP_196825285.1">
    <property type="nucleotide sequence ID" value="NZ_CP046980.1"/>
</dbReference>
<dbReference type="EMBL" id="JADOUE010000001">
    <property type="protein sequence ID" value="MBG6122985.1"/>
    <property type="molecule type" value="Genomic_DNA"/>
</dbReference>
<reference evidence="2" key="1">
    <citation type="submission" date="2020-11" db="EMBL/GenBank/DDBJ databases">
        <title>Sequencing the genomes of 1000 actinobacteria strains.</title>
        <authorList>
            <person name="Klenk H.-P."/>
        </authorList>
    </citation>
    <scope>NUCLEOTIDE SEQUENCE</scope>
    <source>
        <strain evidence="2">DSM 45632</strain>
    </source>
</reference>
<evidence type="ECO:0000256" key="1">
    <source>
        <dbReference type="SAM" id="Phobius"/>
    </source>
</evidence>
<keyword evidence="1" id="KW-0472">Membrane</keyword>
<keyword evidence="1" id="KW-1133">Transmembrane helix</keyword>
<name>A0A931GUP0_9CORY</name>
<comment type="caution">
    <text evidence="2">The sequence shown here is derived from an EMBL/GenBank/DDBJ whole genome shotgun (WGS) entry which is preliminary data.</text>
</comment>
<dbReference type="Proteomes" id="UP000658613">
    <property type="component" value="Unassembled WGS sequence"/>
</dbReference>
<accession>A0A931GUP0</accession>
<evidence type="ECO:0008006" key="4">
    <source>
        <dbReference type="Google" id="ProtNLM"/>
    </source>
</evidence>
<keyword evidence="1" id="KW-0812">Transmembrane</keyword>
<sequence length="208" mass="22798">MARTKRFWSRYRPQAGVVNHPQPGAAPRANPIARWLTVLLGLVMITLAGLIGHDLWYVFEQKEPSKAWAAPVFEWIGSAAVTDAAVAVGVLVSLIGLWFIVAALKPRKTTHVKVDSPTSMWVRPVDIARKATATGRMELGKVPVSSRASKKKLDVHVTDEGGEASQARLASSLEQQFVRLHPQPQVRVTVKQPVEATRNARSGSSREI</sequence>
<organism evidence="2 3">
    <name type="scientific">Corynebacterium aquatimens</name>
    <dbReference type="NCBI Taxonomy" id="1190508"/>
    <lineage>
        <taxon>Bacteria</taxon>
        <taxon>Bacillati</taxon>
        <taxon>Actinomycetota</taxon>
        <taxon>Actinomycetes</taxon>
        <taxon>Mycobacteriales</taxon>
        <taxon>Corynebacteriaceae</taxon>
        <taxon>Corynebacterium</taxon>
    </lineage>
</organism>
<dbReference type="AlphaFoldDB" id="A0A931GUP0"/>
<evidence type="ECO:0000313" key="2">
    <source>
        <dbReference type="EMBL" id="MBG6122985.1"/>
    </source>
</evidence>
<feature type="transmembrane region" description="Helical" evidence="1">
    <location>
        <begin position="79"/>
        <end position="104"/>
    </location>
</feature>
<protein>
    <recommendedName>
        <fullName evidence="4">Alkaline shock response membrane anchor protein AmaP</fullName>
    </recommendedName>
</protein>
<keyword evidence="3" id="KW-1185">Reference proteome</keyword>